<sequence length="63" mass="7620">MRAFLNSRSCFLDSKPMINYFRLKKLLESLLNSIKFKYSKLLINEYEIKTVVKRGKKRDRYSP</sequence>
<accession>M6FB76</accession>
<comment type="caution">
    <text evidence="1">The sequence shown here is derived from an EMBL/GenBank/DDBJ whole genome shotgun (WGS) entry which is preliminary data.</text>
</comment>
<evidence type="ECO:0000313" key="2">
    <source>
        <dbReference type="Proteomes" id="UP000011980"/>
    </source>
</evidence>
<dbReference type="AlphaFoldDB" id="M6FB76"/>
<reference evidence="1 2" key="1">
    <citation type="submission" date="2013-01" db="EMBL/GenBank/DDBJ databases">
        <authorList>
            <person name="Harkins D.M."/>
            <person name="Durkin A.S."/>
            <person name="Brinkac L.M."/>
            <person name="Haft D.H."/>
            <person name="Selengut J.D."/>
            <person name="Sanka R."/>
            <person name="DePew J."/>
            <person name="Purushe J."/>
            <person name="Galloway R.L."/>
            <person name="Vinetz J.M."/>
            <person name="Sutton G.G."/>
            <person name="Nierman W.C."/>
            <person name="Fouts D.E."/>
        </authorList>
    </citation>
    <scope>NUCLEOTIDE SEQUENCE [LARGE SCALE GENOMIC DNA]</scope>
    <source>
        <strain evidence="1 2">Nikolaevo</strain>
    </source>
</reference>
<dbReference type="EMBL" id="ANCE01000021">
    <property type="protein sequence ID" value="EMK25988.1"/>
    <property type="molecule type" value="Genomic_DNA"/>
</dbReference>
<gene>
    <name evidence="1" type="ORF">LEP1GSC008_4597</name>
</gene>
<organism evidence="1 2">
    <name type="scientific">Leptospira kirschneri serovar Bulgarica str. Nikolaevo</name>
    <dbReference type="NCBI Taxonomy" id="1240687"/>
    <lineage>
        <taxon>Bacteria</taxon>
        <taxon>Pseudomonadati</taxon>
        <taxon>Spirochaetota</taxon>
        <taxon>Spirochaetia</taxon>
        <taxon>Leptospirales</taxon>
        <taxon>Leptospiraceae</taxon>
        <taxon>Leptospira</taxon>
    </lineage>
</organism>
<dbReference type="Proteomes" id="UP000011980">
    <property type="component" value="Unassembled WGS sequence"/>
</dbReference>
<protein>
    <submittedName>
        <fullName evidence="1">Uncharacterized protein</fullName>
    </submittedName>
</protein>
<name>M6FB76_9LEPT</name>
<proteinExistence type="predicted"/>
<evidence type="ECO:0000313" key="1">
    <source>
        <dbReference type="EMBL" id="EMK25988.1"/>
    </source>
</evidence>